<dbReference type="KEGG" id="caci:CLOAM1442"/>
<name>B0VJ82_CLOAI</name>
<reference evidence="1 2" key="1">
    <citation type="journal article" date="2008" name="J. Bacteriol.">
        <title>'Candidatus Cloacamonas acidaminovorans': genome sequence reconstruction provides a first glimpse of a new bacterial division.</title>
        <authorList>
            <person name="Pelletier E."/>
            <person name="Kreimeyer A."/>
            <person name="Bocs S."/>
            <person name="Rouy Z."/>
            <person name="Gyapay G."/>
            <person name="Chouari R."/>
            <person name="Riviere D."/>
            <person name="Ganesan A."/>
            <person name="Daegelen P."/>
            <person name="Sghir A."/>
            <person name="Cohen G.N."/>
            <person name="Medigue C."/>
            <person name="Weissenbach J."/>
            <person name="Le Paslier D."/>
        </authorList>
    </citation>
    <scope>NUCLEOTIDE SEQUENCE [LARGE SCALE GENOMIC DNA]</scope>
    <source>
        <strain evidence="2">Evry</strain>
    </source>
</reference>
<sequence length="49" mass="5880">MLDRYTLWKSWLNKIILISILWRKNEQMDTDSVNGCAYSLWLHSKSHSP</sequence>
<evidence type="ECO:0000313" key="2">
    <source>
        <dbReference type="Proteomes" id="UP000002019"/>
    </source>
</evidence>
<dbReference type="Proteomes" id="UP000002019">
    <property type="component" value="Chromosome"/>
</dbReference>
<accession>B0VJ82</accession>
<evidence type="ECO:0000313" key="1">
    <source>
        <dbReference type="EMBL" id="CAO81293.1"/>
    </source>
</evidence>
<gene>
    <name evidence="1" type="ordered locus">CLOAM1442</name>
</gene>
<proteinExistence type="predicted"/>
<dbReference type="HOGENOM" id="CLU_3133918_0_0_0"/>
<dbReference type="EMBL" id="CU466930">
    <property type="protein sequence ID" value="CAO81293.1"/>
    <property type="molecule type" value="Genomic_DNA"/>
</dbReference>
<organism evidence="1 2">
    <name type="scientific">Cloacimonas acidaminovorans (strain Evry)</name>
    <dbReference type="NCBI Taxonomy" id="459349"/>
    <lineage>
        <taxon>Bacteria</taxon>
        <taxon>Pseudomonadati</taxon>
        <taxon>Candidatus Cloacimonadota</taxon>
        <taxon>Candidatus Cloacimonadia</taxon>
        <taxon>Candidatus Cloacimonadales</taxon>
        <taxon>Candidatus Cloacimonadaceae</taxon>
        <taxon>Candidatus Cloacimonas</taxon>
    </lineage>
</organism>
<keyword evidence="2" id="KW-1185">Reference proteome</keyword>
<dbReference type="AlphaFoldDB" id="B0VJ82"/>
<protein>
    <submittedName>
        <fullName evidence="1">Uncharacterized protein</fullName>
    </submittedName>
</protein>